<accession>A0A821SSD8</accession>
<dbReference type="Proteomes" id="UP000663873">
    <property type="component" value="Unassembled WGS sequence"/>
</dbReference>
<name>A0A821SSD8_9BILA</name>
<keyword evidence="4" id="KW-1185">Reference proteome</keyword>
<evidence type="ECO:0000313" key="4">
    <source>
        <dbReference type="Proteomes" id="UP000663873"/>
    </source>
</evidence>
<gene>
    <name evidence="2" type="ORF">UJA718_LOCUS43805</name>
    <name evidence="3" type="ORF">UJA718_LOCUS43828</name>
</gene>
<feature type="non-terminal residue" evidence="3">
    <location>
        <position position="83"/>
    </location>
</feature>
<reference evidence="3" key="1">
    <citation type="submission" date="2021-02" db="EMBL/GenBank/DDBJ databases">
        <authorList>
            <person name="Nowell W R."/>
        </authorList>
    </citation>
    <scope>NUCLEOTIDE SEQUENCE</scope>
</reference>
<proteinExistence type="predicted"/>
<evidence type="ECO:0000313" key="3">
    <source>
        <dbReference type="EMBL" id="CAF4859821.1"/>
    </source>
</evidence>
<dbReference type="AlphaFoldDB" id="A0A821SSD8"/>
<dbReference type="EMBL" id="CAJOBP010063545">
    <property type="protein sequence ID" value="CAF4859331.1"/>
    <property type="molecule type" value="Genomic_DNA"/>
</dbReference>
<sequence length="83" mass="9069">MMPTYQNPQVLKQPFMPTVRPSGVVPGRPNGPYPTQTMPQPQTSQQQQPQGQPSQMPVSYINEQGSMMVSSAGANSMPPNVNR</sequence>
<feature type="compositionally biased region" description="Polar residues" evidence="1">
    <location>
        <begin position="61"/>
        <end position="83"/>
    </location>
</feature>
<feature type="region of interest" description="Disordered" evidence="1">
    <location>
        <begin position="1"/>
        <end position="83"/>
    </location>
</feature>
<dbReference type="EMBL" id="CAJOBP010063691">
    <property type="protein sequence ID" value="CAF4859821.1"/>
    <property type="molecule type" value="Genomic_DNA"/>
</dbReference>
<feature type="compositionally biased region" description="Polar residues" evidence="1">
    <location>
        <begin position="1"/>
        <end position="10"/>
    </location>
</feature>
<evidence type="ECO:0000313" key="2">
    <source>
        <dbReference type="EMBL" id="CAF4859331.1"/>
    </source>
</evidence>
<organism evidence="3 4">
    <name type="scientific">Rotaria socialis</name>
    <dbReference type="NCBI Taxonomy" id="392032"/>
    <lineage>
        <taxon>Eukaryota</taxon>
        <taxon>Metazoa</taxon>
        <taxon>Spiralia</taxon>
        <taxon>Gnathifera</taxon>
        <taxon>Rotifera</taxon>
        <taxon>Eurotatoria</taxon>
        <taxon>Bdelloidea</taxon>
        <taxon>Philodinida</taxon>
        <taxon>Philodinidae</taxon>
        <taxon>Rotaria</taxon>
    </lineage>
</organism>
<protein>
    <submittedName>
        <fullName evidence="3">Uncharacterized protein</fullName>
    </submittedName>
</protein>
<feature type="compositionally biased region" description="Low complexity" evidence="1">
    <location>
        <begin position="33"/>
        <end position="57"/>
    </location>
</feature>
<evidence type="ECO:0000256" key="1">
    <source>
        <dbReference type="SAM" id="MobiDB-lite"/>
    </source>
</evidence>
<comment type="caution">
    <text evidence="3">The sequence shown here is derived from an EMBL/GenBank/DDBJ whole genome shotgun (WGS) entry which is preliminary data.</text>
</comment>